<evidence type="ECO:0000313" key="1">
    <source>
        <dbReference type="EMBL" id="OAI16096.1"/>
    </source>
</evidence>
<dbReference type="OrthoDB" id="329419at2"/>
<dbReference type="Proteomes" id="UP000078476">
    <property type="component" value="Unassembled WGS sequence"/>
</dbReference>
<dbReference type="AlphaFoldDB" id="A0A177NDF9"/>
<sequence length="138" mass="15907">MLCTWIVVADSSRARFFSMKSRLDPLTEIQCMSHLESRGHAYDDFDEYHGNLGQGVHTFETHSDLKQSEADVFAKQIADRLEQGRVKHEFNNLILVAPPAFLGALRHGINDHVFDYISESLDKNLVVEREEVIRHHLF</sequence>
<dbReference type="InterPro" id="IPR019291">
    <property type="entry name" value="Host_attachment_protein"/>
</dbReference>
<organism evidence="1 2">
    <name type="scientific">Methylomonas lenta</name>
    <dbReference type="NCBI Taxonomy" id="980561"/>
    <lineage>
        <taxon>Bacteria</taxon>
        <taxon>Pseudomonadati</taxon>
        <taxon>Pseudomonadota</taxon>
        <taxon>Gammaproteobacteria</taxon>
        <taxon>Methylococcales</taxon>
        <taxon>Methylococcaceae</taxon>
        <taxon>Methylomonas</taxon>
    </lineage>
</organism>
<reference evidence="1 2" key="1">
    <citation type="submission" date="2016-03" db="EMBL/GenBank/DDBJ databases">
        <authorList>
            <person name="Ploux O."/>
        </authorList>
    </citation>
    <scope>NUCLEOTIDE SEQUENCE [LARGE SCALE GENOMIC DNA]</scope>
    <source>
        <strain evidence="1 2">R-45370</strain>
    </source>
</reference>
<gene>
    <name evidence="1" type="ORF">A1359_08750</name>
</gene>
<accession>A0A177NDF9</accession>
<comment type="caution">
    <text evidence="1">The sequence shown here is derived from an EMBL/GenBank/DDBJ whole genome shotgun (WGS) entry which is preliminary data.</text>
</comment>
<protein>
    <recommendedName>
        <fullName evidence="3">Host attachment protein</fullName>
    </recommendedName>
</protein>
<proteinExistence type="predicted"/>
<keyword evidence="2" id="KW-1185">Reference proteome</keyword>
<evidence type="ECO:0000313" key="2">
    <source>
        <dbReference type="Proteomes" id="UP000078476"/>
    </source>
</evidence>
<dbReference type="RefSeq" id="WP_066981735.1">
    <property type="nucleotide sequence ID" value="NZ_LUUI01000098.1"/>
</dbReference>
<dbReference type="Pfam" id="PF10116">
    <property type="entry name" value="Host_attach"/>
    <property type="match status" value="1"/>
</dbReference>
<name>A0A177NDF9_9GAMM</name>
<evidence type="ECO:0008006" key="3">
    <source>
        <dbReference type="Google" id="ProtNLM"/>
    </source>
</evidence>
<dbReference type="EMBL" id="LUUI01000098">
    <property type="protein sequence ID" value="OAI16096.1"/>
    <property type="molecule type" value="Genomic_DNA"/>
</dbReference>